<evidence type="ECO:0000313" key="3">
    <source>
        <dbReference type="EMBL" id="MFA0809920.1"/>
    </source>
</evidence>
<gene>
    <name evidence="3" type="ORF">ACCI49_03220</name>
</gene>
<feature type="domain" description="Response regulatory" evidence="2">
    <location>
        <begin position="3"/>
        <end position="119"/>
    </location>
</feature>
<reference evidence="3 4" key="1">
    <citation type="submission" date="2024-08" db="EMBL/GenBank/DDBJ databases">
        <authorList>
            <person name="Ishaq N."/>
        </authorList>
    </citation>
    <scope>NUCLEOTIDE SEQUENCE [LARGE SCALE GENOMIC DNA]</scope>
    <source>
        <strain evidence="3 4">DSM 18651</strain>
    </source>
</reference>
<keyword evidence="4" id="KW-1185">Reference proteome</keyword>
<evidence type="ECO:0000259" key="2">
    <source>
        <dbReference type="PROSITE" id="PS50110"/>
    </source>
</evidence>
<organism evidence="3 4">
    <name type="scientific">Microbulbifer epialgicus</name>
    <dbReference type="NCBI Taxonomy" id="393907"/>
    <lineage>
        <taxon>Bacteria</taxon>
        <taxon>Pseudomonadati</taxon>
        <taxon>Pseudomonadota</taxon>
        <taxon>Gammaproteobacteria</taxon>
        <taxon>Cellvibrionales</taxon>
        <taxon>Microbulbiferaceae</taxon>
        <taxon>Microbulbifer</taxon>
    </lineage>
</organism>
<dbReference type="Gene3D" id="3.40.50.2300">
    <property type="match status" value="1"/>
</dbReference>
<sequence>MRAGLILEDHSPTRKLLFDIMKTAFNEINLLQAVTISQAKKQVKAKGPDIAVVDINLPDGSGLEFVKYITETYSETYCIVTSVLDDERSIIGALEAGAKGYILKDESRDNLLKHFKDINKGKPPLSPAVCRKLVRWFNNNNLPIFYPT</sequence>
<evidence type="ECO:0000256" key="1">
    <source>
        <dbReference type="PROSITE-ProRule" id="PRU00169"/>
    </source>
</evidence>
<dbReference type="RefSeq" id="WP_371837535.1">
    <property type="nucleotide sequence ID" value="NZ_JBGMEK010000004.1"/>
</dbReference>
<dbReference type="InterPro" id="IPR051015">
    <property type="entry name" value="EvgA-like"/>
</dbReference>
<dbReference type="Proteomes" id="UP001569428">
    <property type="component" value="Unassembled WGS sequence"/>
</dbReference>
<protein>
    <submittedName>
        <fullName evidence="3">Response regulator transcription factor</fullName>
    </submittedName>
</protein>
<dbReference type="SUPFAM" id="SSF52172">
    <property type="entry name" value="CheY-like"/>
    <property type="match status" value="1"/>
</dbReference>
<dbReference type="Pfam" id="PF00072">
    <property type="entry name" value="Response_reg"/>
    <property type="match status" value="1"/>
</dbReference>
<dbReference type="InterPro" id="IPR001789">
    <property type="entry name" value="Sig_transdc_resp-reg_receiver"/>
</dbReference>
<name>A0ABV4NWQ7_9GAMM</name>
<feature type="modified residue" description="4-aspartylphosphate" evidence="1">
    <location>
        <position position="54"/>
    </location>
</feature>
<dbReference type="PROSITE" id="PS50110">
    <property type="entry name" value="RESPONSE_REGULATORY"/>
    <property type="match status" value="1"/>
</dbReference>
<dbReference type="PANTHER" id="PTHR45566:SF2">
    <property type="entry name" value="NARL SUBFAMILY"/>
    <property type="match status" value="1"/>
</dbReference>
<evidence type="ECO:0000313" key="4">
    <source>
        <dbReference type="Proteomes" id="UP001569428"/>
    </source>
</evidence>
<accession>A0ABV4NWQ7</accession>
<comment type="caution">
    <text evidence="3">The sequence shown here is derived from an EMBL/GenBank/DDBJ whole genome shotgun (WGS) entry which is preliminary data.</text>
</comment>
<dbReference type="InterPro" id="IPR058245">
    <property type="entry name" value="NreC/VraR/RcsB-like_REC"/>
</dbReference>
<dbReference type="InterPro" id="IPR011006">
    <property type="entry name" value="CheY-like_superfamily"/>
</dbReference>
<proteinExistence type="predicted"/>
<dbReference type="PANTHER" id="PTHR45566">
    <property type="entry name" value="HTH-TYPE TRANSCRIPTIONAL REGULATOR YHJB-RELATED"/>
    <property type="match status" value="1"/>
</dbReference>
<dbReference type="CDD" id="cd17535">
    <property type="entry name" value="REC_NarL-like"/>
    <property type="match status" value="1"/>
</dbReference>
<dbReference type="SMART" id="SM00448">
    <property type="entry name" value="REC"/>
    <property type="match status" value="1"/>
</dbReference>
<keyword evidence="1" id="KW-0597">Phosphoprotein</keyword>
<dbReference type="EMBL" id="JBGMEK010000004">
    <property type="protein sequence ID" value="MFA0809920.1"/>
    <property type="molecule type" value="Genomic_DNA"/>
</dbReference>